<reference evidence="1" key="1">
    <citation type="submission" date="2021-06" db="EMBL/GenBank/DDBJ databases">
        <title>Comparative genomics, transcriptomics and evolutionary studies reveal genomic signatures of adaptation to plant cell wall in hemibiotrophic fungi.</title>
        <authorList>
            <consortium name="DOE Joint Genome Institute"/>
            <person name="Baroncelli R."/>
            <person name="Diaz J.F."/>
            <person name="Benocci T."/>
            <person name="Peng M."/>
            <person name="Battaglia E."/>
            <person name="Haridas S."/>
            <person name="Andreopoulos W."/>
            <person name="Labutti K."/>
            <person name="Pangilinan J."/>
            <person name="Floch G.L."/>
            <person name="Makela M.R."/>
            <person name="Henrissat B."/>
            <person name="Grigoriev I.V."/>
            <person name="Crouch J.A."/>
            <person name="De Vries R.P."/>
            <person name="Sukno S.A."/>
            <person name="Thon M.R."/>
        </authorList>
    </citation>
    <scope>NUCLEOTIDE SEQUENCE</scope>
    <source>
        <strain evidence="1">MAFF235873</strain>
    </source>
</reference>
<dbReference type="EMBL" id="MU842901">
    <property type="protein sequence ID" value="KAK2027135.1"/>
    <property type="molecule type" value="Genomic_DNA"/>
</dbReference>
<accession>A0AAD9M2U0</accession>
<comment type="caution">
    <text evidence="1">The sequence shown here is derived from an EMBL/GenBank/DDBJ whole genome shotgun (WGS) entry which is preliminary data.</text>
</comment>
<organism evidence="1 2">
    <name type="scientific">Colletotrichum zoysiae</name>
    <dbReference type="NCBI Taxonomy" id="1216348"/>
    <lineage>
        <taxon>Eukaryota</taxon>
        <taxon>Fungi</taxon>
        <taxon>Dikarya</taxon>
        <taxon>Ascomycota</taxon>
        <taxon>Pezizomycotina</taxon>
        <taxon>Sordariomycetes</taxon>
        <taxon>Hypocreomycetidae</taxon>
        <taxon>Glomerellales</taxon>
        <taxon>Glomerellaceae</taxon>
        <taxon>Colletotrichum</taxon>
        <taxon>Colletotrichum graminicola species complex</taxon>
    </lineage>
</organism>
<gene>
    <name evidence="1" type="ORF">LX32DRAFT_454450</name>
</gene>
<name>A0AAD9M2U0_9PEZI</name>
<proteinExistence type="predicted"/>
<evidence type="ECO:0000313" key="2">
    <source>
        <dbReference type="Proteomes" id="UP001232148"/>
    </source>
</evidence>
<protein>
    <submittedName>
        <fullName evidence="1">Uncharacterized protein</fullName>
    </submittedName>
</protein>
<keyword evidence="2" id="KW-1185">Reference proteome</keyword>
<evidence type="ECO:0000313" key="1">
    <source>
        <dbReference type="EMBL" id="KAK2027135.1"/>
    </source>
</evidence>
<sequence>MKSPTMQLGYEDATHWGQGVTFQSQRSLLPLPAHPFHPGYLNFPCKTRHAPFIVETRISRVCFPFFVPNQRT</sequence>
<dbReference type="Proteomes" id="UP001232148">
    <property type="component" value="Unassembled WGS sequence"/>
</dbReference>
<dbReference type="AlphaFoldDB" id="A0AAD9M2U0"/>